<gene>
    <name evidence="7" type="ORF">FNV43_RR02505</name>
</gene>
<feature type="transmembrane region" description="Helical" evidence="6">
    <location>
        <begin position="168"/>
        <end position="186"/>
    </location>
</feature>
<organism evidence="7 8">
    <name type="scientific">Rhamnella rubrinervis</name>
    <dbReference type="NCBI Taxonomy" id="2594499"/>
    <lineage>
        <taxon>Eukaryota</taxon>
        <taxon>Viridiplantae</taxon>
        <taxon>Streptophyta</taxon>
        <taxon>Embryophyta</taxon>
        <taxon>Tracheophyta</taxon>
        <taxon>Spermatophyta</taxon>
        <taxon>Magnoliopsida</taxon>
        <taxon>eudicotyledons</taxon>
        <taxon>Gunneridae</taxon>
        <taxon>Pentapetalae</taxon>
        <taxon>rosids</taxon>
        <taxon>fabids</taxon>
        <taxon>Rosales</taxon>
        <taxon>Rhamnaceae</taxon>
        <taxon>rhamnoid group</taxon>
        <taxon>Rhamneae</taxon>
        <taxon>Rhamnella</taxon>
    </lineage>
</organism>
<evidence type="ECO:0000256" key="5">
    <source>
        <dbReference type="ARBA" id="ARBA00023136"/>
    </source>
</evidence>
<keyword evidence="5 6" id="KW-0472">Membrane</keyword>
<comment type="caution">
    <text evidence="7">The sequence shown here is derived from an EMBL/GenBank/DDBJ whole genome shotgun (WGS) entry which is preliminary data.</text>
</comment>
<comment type="similarity">
    <text evidence="2">Belongs to the TMEM45 family.</text>
</comment>
<feature type="transmembrane region" description="Helical" evidence="6">
    <location>
        <begin position="233"/>
        <end position="253"/>
    </location>
</feature>
<dbReference type="OrthoDB" id="1842378at2759"/>
<evidence type="ECO:0000313" key="8">
    <source>
        <dbReference type="Proteomes" id="UP000796880"/>
    </source>
</evidence>
<evidence type="ECO:0000313" key="7">
    <source>
        <dbReference type="EMBL" id="KAF3457845.1"/>
    </source>
</evidence>
<feature type="transmembrane region" description="Helical" evidence="6">
    <location>
        <begin position="115"/>
        <end position="136"/>
    </location>
</feature>
<dbReference type="AlphaFoldDB" id="A0A8K0HTL8"/>
<evidence type="ECO:0000256" key="4">
    <source>
        <dbReference type="ARBA" id="ARBA00022989"/>
    </source>
</evidence>
<dbReference type="Pfam" id="PF04819">
    <property type="entry name" value="DUF716"/>
    <property type="match status" value="1"/>
</dbReference>
<comment type="subcellular location">
    <subcellularLocation>
        <location evidence="1">Membrane</location>
        <topology evidence="1">Multi-pass membrane protein</topology>
    </subcellularLocation>
</comment>
<sequence>MASLAGHFSAFIVLFPTGLRRLLCSSSLYLENPSQYRSKTWYFSEPRWKNFDLYTLIIALPVASFSEFFIFLSFTGNPTYKFAFFQNSFVLFFFWVLILLIIFRENVDPLRINEGFIFVFVGVSFLVEYTVIGKGITGLGGTVYDLLGALTLVCTACCFYLSIRPWTFFAEFLLCSGLIFKGTWMLQTGLSLYTDSFALKGCHKISVPPATGDTDLRCDLEEDGLRGVALMKLMFIGHAIGVLVLSFVLFGFLSRNRKSRHGEAGGPLLAELDSQTVVMRASSELELE</sequence>
<dbReference type="Proteomes" id="UP000796880">
    <property type="component" value="Unassembled WGS sequence"/>
</dbReference>
<dbReference type="EMBL" id="VOIH02000001">
    <property type="protein sequence ID" value="KAF3457845.1"/>
    <property type="molecule type" value="Genomic_DNA"/>
</dbReference>
<evidence type="ECO:0000256" key="2">
    <source>
        <dbReference type="ARBA" id="ARBA00006948"/>
    </source>
</evidence>
<reference evidence="7" key="1">
    <citation type="submission" date="2020-03" db="EMBL/GenBank/DDBJ databases">
        <title>A high-quality chromosome-level genome assembly of a woody plant with both climbing and erect habits, Rhamnella rubrinervis.</title>
        <authorList>
            <person name="Lu Z."/>
            <person name="Yang Y."/>
            <person name="Zhu X."/>
            <person name="Sun Y."/>
        </authorList>
    </citation>
    <scope>NUCLEOTIDE SEQUENCE</scope>
    <source>
        <strain evidence="7">BYM</strain>
        <tissue evidence="7">Leaf</tissue>
    </source>
</reference>
<feature type="transmembrane region" description="Helical" evidence="6">
    <location>
        <begin position="84"/>
        <end position="103"/>
    </location>
</feature>
<feature type="transmembrane region" description="Helical" evidence="6">
    <location>
        <begin position="51"/>
        <end position="72"/>
    </location>
</feature>
<keyword evidence="8" id="KW-1185">Reference proteome</keyword>
<keyword evidence="3 6" id="KW-0812">Transmembrane</keyword>
<dbReference type="PANTHER" id="PTHR47830:SF2">
    <property type="entry name" value="PROTEIN, PUTATIVE-RELATED"/>
    <property type="match status" value="1"/>
</dbReference>
<protein>
    <submittedName>
        <fullName evidence="7">Uncharacterized protein</fullName>
    </submittedName>
</protein>
<evidence type="ECO:0000256" key="1">
    <source>
        <dbReference type="ARBA" id="ARBA00004141"/>
    </source>
</evidence>
<dbReference type="GO" id="GO:0016020">
    <property type="term" value="C:membrane"/>
    <property type="evidence" value="ECO:0007669"/>
    <property type="project" value="UniProtKB-SubCell"/>
</dbReference>
<evidence type="ECO:0000256" key="3">
    <source>
        <dbReference type="ARBA" id="ARBA00022692"/>
    </source>
</evidence>
<dbReference type="InterPro" id="IPR006904">
    <property type="entry name" value="DUF716"/>
</dbReference>
<evidence type="ECO:0000256" key="6">
    <source>
        <dbReference type="SAM" id="Phobius"/>
    </source>
</evidence>
<proteinExistence type="inferred from homology"/>
<keyword evidence="4 6" id="KW-1133">Transmembrane helix</keyword>
<dbReference type="PANTHER" id="PTHR47830">
    <property type="entry name" value="OS11G0534100 PROTEIN"/>
    <property type="match status" value="1"/>
</dbReference>
<feature type="transmembrane region" description="Helical" evidence="6">
    <location>
        <begin position="142"/>
        <end position="161"/>
    </location>
</feature>
<name>A0A8K0HTL8_9ROSA</name>
<accession>A0A8K0HTL8</accession>